<gene>
    <name evidence="1" type="ORF">CUR178_04026</name>
</gene>
<proteinExistence type="predicted"/>
<organism evidence="1 2">
    <name type="scientific">Leishmania enriettii</name>
    <dbReference type="NCBI Taxonomy" id="5663"/>
    <lineage>
        <taxon>Eukaryota</taxon>
        <taxon>Discoba</taxon>
        <taxon>Euglenozoa</taxon>
        <taxon>Kinetoplastea</taxon>
        <taxon>Metakinetoplastina</taxon>
        <taxon>Trypanosomatida</taxon>
        <taxon>Trypanosomatidae</taxon>
        <taxon>Leishmaniinae</taxon>
        <taxon>Leishmania</taxon>
    </lineage>
</organism>
<dbReference type="GeneID" id="94171250"/>
<evidence type="ECO:0000313" key="1">
    <source>
        <dbReference type="EMBL" id="KAG5476840.1"/>
    </source>
</evidence>
<dbReference type="AlphaFoldDB" id="A0A836KNA8"/>
<reference evidence="1 2" key="1">
    <citation type="submission" date="2021-02" db="EMBL/GenBank/DDBJ databases">
        <title>Leishmania (Mundinia) enrietti genome sequencing and assembly.</title>
        <authorList>
            <person name="Almutairi H."/>
            <person name="Gatherer D."/>
        </authorList>
    </citation>
    <scope>NUCLEOTIDE SEQUENCE [LARGE SCALE GENOMIC DNA]</scope>
    <source>
        <strain evidence="1">CUR178</strain>
    </source>
</reference>
<sequence length="65" mass="6634">MHCKGQMPLRTGCPFAANFPDKGHGPYNGGRGHTAGKLARSAIAAAPLLGGWVADVAGLCPMRCA</sequence>
<dbReference type="KEGG" id="lenr:94171250"/>
<accession>A0A836KNA8</accession>
<protein>
    <submittedName>
        <fullName evidence="1">Uncharacterized protein</fullName>
    </submittedName>
</protein>
<dbReference type="RefSeq" id="XP_067692306.1">
    <property type="nucleotide sequence ID" value="XM_067835740.1"/>
</dbReference>
<dbReference type="Proteomes" id="UP000674179">
    <property type="component" value="Chromosome 26"/>
</dbReference>
<evidence type="ECO:0000313" key="2">
    <source>
        <dbReference type="Proteomes" id="UP000674179"/>
    </source>
</evidence>
<dbReference type="EMBL" id="JAFHKP010000026">
    <property type="protein sequence ID" value="KAG5476840.1"/>
    <property type="molecule type" value="Genomic_DNA"/>
</dbReference>
<comment type="caution">
    <text evidence="1">The sequence shown here is derived from an EMBL/GenBank/DDBJ whole genome shotgun (WGS) entry which is preliminary data.</text>
</comment>
<keyword evidence="2" id="KW-1185">Reference proteome</keyword>
<name>A0A836KNA8_LEIEN</name>